<dbReference type="Gene3D" id="3.90.1640.10">
    <property type="entry name" value="inorganic pyrophosphatase (n-terminal core)"/>
    <property type="match status" value="1"/>
</dbReference>
<dbReference type="PANTHER" id="PTHR47618:SF1">
    <property type="entry name" value="BIFUNCTIONAL OLIGORIBONUCLEASE AND PAP PHOSPHATASE NRNA"/>
    <property type="match status" value="1"/>
</dbReference>
<accession>A0A934WZQ7</accession>
<evidence type="ECO:0000259" key="1">
    <source>
        <dbReference type="Pfam" id="PF01368"/>
    </source>
</evidence>
<dbReference type="PANTHER" id="PTHR47618">
    <property type="entry name" value="BIFUNCTIONAL OLIGORIBONUCLEASE AND PAP PHOSPHATASE NRNA"/>
    <property type="match status" value="1"/>
</dbReference>
<name>A0A934WZQ7_9BACT</name>
<dbReference type="InterPro" id="IPR003156">
    <property type="entry name" value="DHHA1_dom"/>
</dbReference>
<gene>
    <name evidence="3" type="ORF">JKA74_12625</name>
</gene>
<dbReference type="InterPro" id="IPR051319">
    <property type="entry name" value="Oligoribo/pAp-PDE_c-di-AMP_PDE"/>
</dbReference>
<keyword evidence="4" id="KW-1185">Reference proteome</keyword>
<sequence length="344" mass="38395">MQDILKLKEVLEIPQNIIITTHHKPDADALGSSLGLYNYLIKKGHQVTVITPSDYADFLAWMKGNDKVVVFSDGNESLSQSLVNKADIIFCLDFSNLKRIKELGELVRNSSAKKVLIDHHREPEQFADYGYHDVGSASTAQLVYKTIVAYGDKHLVDKDIAECFYAGIMTDTGSFKHPNTNKEVHEIVAELIDLGANNSEVSRLIYDTNSLDRLKFLGFALSQRLKVFPEYHVAYFAISMKDLEKFKSRTGDTEGLVNYALSINGITMAALFTESEEGVKLSLRSIGDFEVNTLAAHYFNGGGHKNAAGGISYKSLDDTVAFFENIIKEYSVQLKNKKPIETYV</sequence>
<dbReference type="InterPro" id="IPR038763">
    <property type="entry name" value="DHH_sf"/>
</dbReference>
<dbReference type="Pfam" id="PF02272">
    <property type="entry name" value="DHHA1"/>
    <property type="match status" value="1"/>
</dbReference>
<evidence type="ECO:0000259" key="2">
    <source>
        <dbReference type="Pfam" id="PF02272"/>
    </source>
</evidence>
<dbReference type="EMBL" id="JAEQBW010000005">
    <property type="protein sequence ID" value="MBK6265881.1"/>
    <property type="molecule type" value="Genomic_DNA"/>
</dbReference>
<feature type="domain" description="DDH" evidence="1">
    <location>
        <begin position="16"/>
        <end position="168"/>
    </location>
</feature>
<dbReference type="AlphaFoldDB" id="A0A934WZQ7"/>
<dbReference type="RefSeq" id="WP_201431557.1">
    <property type="nucleotide sequence ID" value="NZ_JAEQBW010000005.1"/>
</dbReference>
<evidence type="ECO:0000313" key="3">
    <source>
        <dbReference type="EMBL" id="MBK6265881.1"/>
    </source>
</evidence>
<reference evidence="3" key="1">
    <citation type="submission" date="2021-01" db="EMBL/GenBank/DDBJ databases">
        <title>Marivirga aurantiaca sp. nov., isolated from intertidal surface sediments.</title>
        <authorList>
            <person name="Zhang M."/>
        </authorList>
    </citation>
    <scope>NUCLEOTIDE SEQUENCE</scope>
    <source>
        <strain evidence="3">S37H4</strain>
    </source>
</reference>
<dbReference type="Pfam" id="PF01368">
    <property type="entry name" value="DHH"/>
    <property type="match status" value="1"/>
</dbReference>
<dbReference type="GO" id="GO:0003676">
    <property type="term" value="F:nucleic acid binding"/>
    <property type="evidence" value="ECO:0007669"/>
    <property type="project" value="InterPro"/>
</dbReference>
<evidence type="ECO:0000313" key="4">
    <source>
        <dbReference type="Proteomes" id="UP000611723"/>
    </source>
</evidence>
<dbReference type="InterPro" id="IPR001667">
    <property type="entry name" value="DDH_dom"/>
</dbReference>
<dbReference type="Gene3D" id="3.10.310.30">
    <property type="match status" value="1"/>
</dbReference>
<comment type="caution">
    <text evidence="3">The sequence shown here is derived from an EMBL/GenBank/DDBJ whole genome shotgun (WGS) entry which is preliminary data.</text>
</comment>
<feature type="domain" description="DHHA1" evidence="2">
    <location>
        <begin position="245"/>
        <end position="329"/>
    </location>
</feature>
<proteinExistence type="predicted"/>
<protein>
    <submittedName>
        <fullName evidence="3">Bifunctional oligoribonuclease/PAP phosphatase NrnA</fullName>
    </submittedName>
</protein>
<dbReference type="Proteomes" id="UP000611723">
    <property type="component" value="Unassembled WGS sequence"/>
</dbReference>
<organism evidence="3 4">
    <name type="scientific">Marivirga aurantiaca</name>
    <dbReference type="NCBI Taxonomy" id="2802615"/>
    <lineage>
        <taxon>Bacteria</taxon>
        <taxon>Pseudomonadati</taxon>
        <taxon>Bacteroidota</taxon>
        <taxon>Cytophagia</taxon>
        <taxon>Cytophagales</taxon>
        <taxon>Marivirgaceae</taxon>
        <taxon>Marivirga</taxon>
    </lineage>
</organism>
<dbReference type="SUPFAM" id="SSF64182">
    <property type="entry name" value="DHH phosphoesterases"/>
    <property type="match status" value="1"/>
</dbReference>